<name>A0A0C2WHK9_AMAMK</name>
<sequence>MQGIEQSRRKTHIITISLQIKAHTNRSLNKRYTAFVNDLNGPNPPPNKRYQQNALGLIASDRGAYHPTSAASHPRRAKTSPWAARDGLQRLRVGIVDDDVEQPGFNVVSPAHTAAATADVPPILFVPLVFILVIPIAVAAPPAPPPVPGLDDDAVEV</sequence>
<keyword evidence="1" id="KW-0472">Membrane</keyword>
<keyword evidence="1" id="KW-1133">Transmembrane helix</keyword>
<evidence type="ECO:0000256" key="1">
    <source>
        <dbReference type="SAM" id="Phobius"/>
    </source>
</evidence>
<dbReference type="EMBL" id="KN818495">
    <property type="protein sequence ID" value="KIL55593.1"/>
    <property type="molecule type" value="Genomic_DNA"/>
</dbReference>
<dbReference type="HOGENOM" id="CLU_1677388_0_0_1"/>
<dbReference type="Proteomes" id="UP000054549">
    <property type="component" value="Unassembled WGS sequence"/>
</dbReference>
<dbReference type="InParanoid" id="A0A0C2WHK9"/>
<keyword evidence="3" id="KW-1185">Reference proteome</keyword>
<accession>A0A0C2WHK9</accession>
<evidence type="ECO:0000313" key="3">
    <source>
        <dbReference type="Proteomes" id="UP000054549"/>
    </source>
</evidence>
<feature type="transmembrane region" description="Helical" evidence="1">
    <location>
        <begin position="123"/>
        <end position="143"/>
    </location>
</feature>
<organism evidence="2 3">
    <name type="scientific">Amanita muscaria (strain Koide BX008)</name>
    <dbReference type="NCBI Taxonomy" id="946122"/>
    <lineage>
        <taxon>Eukaryota</taxon>
        <taxon>Fungi</taxon>
        <taxon>Dikarya</taxon>
        <taxon>Basidiomycota</taxon>
        <taxon>Agaricomycotina</taxon>
        <taxon>Agaricomycetes</taxon>
        <taxon>Agaricomycetidae</taxon>
        <taxon>Agaricales</taxon>
        <taxon>Pluteineae</taxon>
        <taxon>Amanitaceae</taxon>
        <taxon>Amanita</taxon>
    </lineage>
</organism>
<dbReference type="AlphaFoldDB" id="A0A0C2WHK9"/>
<keyword evidence="1" id="KW-0812">Transmembrane</keyword>
<gene>
    <name evidence="2" type="ORF">M378DRAFT_17799</name>
</gene>
<protein>
    <submittedName>
        <fullName evidence="2">Uncharacterized protein</fullName>
    </submittedName>
</protein>
<evidence type="ECO:0000313" key="2">
    <source>
        <dbReference type="EMBL" id="KIL55593.1"/>
    </source>
</evidence>
<reference evidence="2 3" key="1">
    <citation type="submission" date="2014-04" db="EMBL/GenBank/DDBJ databases">
        <title>Evolutionary Origins and Diversification of the Mycorrhizal Mutualists.</title>
        <authorList>
            <consortium name="DOE Joint Genome Institute"/>
            <consortium name="Mycorrhizal Genomics Consortium"/>
            <person name="Kohler A."/>
            <person name="Kuo A."/>
            <person name="Nagy L.G."/>
            <person name="Floudas D."/>
            <person name="Copeland A."/>
            <person name="Barry K.W."/>
            <person name="Cichocki N."/>
            <person name="Veneault-Fourrey C."/>
            <person name="LaButti K."/>
            <person name="Lindquist E.A."/>
            <person name="Lipzen A."/>
            <person name="Lundell T."/>
            <person name="Morin E."/>
            <person name="Murat C."/>
            <person name="Riley R."/>
            <person name="Ohm R."/>
            <person name="Sun H."/>
            <person name="Tunlid A."/>
            <person name="Henrissat B."/>
            <person name="Grigoriev I.V."/>
            <person name="Hibbett D.S."/>
            <person name="Martin F."/>
        </authorList>
    </citation>
    <scope>NUCLEOTIDE SEQUENCE [LARGE SCALE GENOMIC DNA]</scope>
    <source>
        <strain evidence="2 3">Koide BX008</strain>
    </source>
</reference>
<proteinExistence type="predicted"/>